<evidence type="ECO:0000313" key="1">
    <source>
        <dbReference type="EMBL" id="GAG82514.1"/>
    </source>
</evidence>
<organism evidence="1">
    <name type="scientific">marine sediment metagenome</name>
    <dbReference type="NCBI Taxonomy" id="412755"/>
    <lineage>
        <taxon>unclassified sequences</taxon>
        <taxon>metagenomes</taxon>
        <taxon>ecological metagenomes</taxon>
    </lineage>
</organism>
<feature type="non-terminal residue" evidence="1">
    <location>
        <position position="1"/>
    </location>
</feature>
<dbReference type="SUPFAM" id="SSF69318">
    <property type="entry name" value="Integrin alpha N-terminal domain"/>
    <property type="match status" value="1"/>
</dbReference>
<protein>
    <recommendedName>
        <fullName evidence="2">VCBS repeat-containing protein</fullName>
    </recommendedName>
</protein>
<sequence length="113" mass="12671">NFMILEWNGTNYSVKYEKDWPGEGMLIESLNVGDVDDDGLPEVCAGTDIVHILQWDGLTYVEEAVIDVTFGDLAVLNIGDCDNDGKNEINVAPVFVEDGEDYISWIFKYGWES</sequence>
<dbReference type="InterPro" id="IPR028994">
    <property type="entry name" value="Integrin_alpha_N"/>
</dbReference>
<proteinExistence type="predicted"/>
<evidence type="ECO:0008006" key="2">
    <source>
        <dbReference type="Google" id="ProtNLM"/>
    </source>
</evidence>
<dbReference type="AlphaFoldDB" id="X1AJQ5"/>
<name>X1AJQ5_9ZZZZ</name>
<dbReference type="EMBL" id="BART01009907">
    <property type="protein sequence ID" value="GAG82514.1"/>
    <property type="molecule type" value="Genomic_DNA"/>
</dbReference>
<reference evidence="1" key="1">
    <citation type="journal article" date="2014" name="Front. Microbiol.">
        <title>High frequency of phylogenetically diverse reductive dehalogenase-homologous genes in deep subseafloor sedimentary metagenomes.</title>
        <authorList>
            <person name="Kawai M."/>
            <person name="Futagami T."/>
            <person name="Toyoda A."/>
            <person name="Takaki Y."/>
            <person name="Nishi S."/>
            <person name="Hori S."/>
            <person name="Arai W."/>
            <person name="Tsubouchi T."/>
            <person name="Morono Y."/>
            <person name="Uchiyama I."/>
            <person name="Ito T."/>
            <person name="Fujiyama A."/>
            <person name="Inagaki F."/>
            <person name="Takami H."/>
        </authorList>
    </citation>
    <scope>NUCLEOTIDE SEQUENCE</scope>
    <source>
        <strain evidence="1">Expedition CK06-06</strain>
    </source>
</reference>
<comment type="caution">
    <text evidence="1">The sequence shown here is derived from an EMBL/GenBank/DDBJ whole genome shotgun (WGS) entry which is preliminary data.</text>
</comment>
<accession>X1AJQ5</accession>
<gene>
    <name evidence="1" type="ORF">S01H4_21778</name>
</gene>